<sequence length="510" mass="55621">MEVVGLAWHTSTIPLLCCLIALSVSLLFLHGGSDDSAVSGKARLPPGPPALVFLAKFLALRRSIFDLAPLLRDLHARHGPVISIRLFVTLVFVADRCLAHRVLVRDGATFADRPPLVDPDLLFSAGDINTAPYGPYWRLVRRNLAADALHRARVGLFAPARRWPGDSLVARLLRAARGQGDGSSEVAGAVTGALDEIEALERHVLASFTAFPVFAFFPPLIKRLFRKRWAAHVAVRRRLDEIFTPLIHAARRRGQEDRPPCYAESLLALRVADEGDRPLTDAEMVSLCSEFLNAGTDTTVTLVEWIMAELVNNPGVQAKVYEEVTGGNPELDVADNLQALPYLKAVVLEGLRLHPPAHFLIPHGMRSDAEIGSYTVPKGAEVNFMVAEIGRDEAVRTAAGEFRPERFLDGGEGCGVDITGSREIRMMPFGAGSEDVARVRAGHAPRRVLRRGEDGKRARVDAGGGSGGRRHGGDRGFHHRHEASAPSLHHTKILNQSLLISRTKLCRGNI</sequence>
<evidence type="ECO:0000256" key="6">
    <source>
        <dbReference type="SAM" id="MobiDB-lite"/>
    </source>
</evidence>
<dbReference type="STRING" id="4540.A0A3L6QWY3"/>
<evidence type="ECO:0000256" key="5">
    <source>
        <dbReference type="ARBA" id="ARBA00023136"/>
    </source>
</evidence>
<dbReference type="PRINTS" id="PR00463">
    <property type="entry name" value="EP450I"/>
</dbReference>
<dbReference type="GO" id="GO:0020037">
    <property type="term" value="F:heme binding"/>
    <property type="evidence" value="ECO:0007669"/>
    <property type="project" value="InterPro"/>
</dbReference>
<dbReference type="PRINTS" id="PR00385">
    <property type="entry name" value="P450"/>
</dbReference>
<reference evidence="9" key="1">
    <citation type="journal article" date="2019" name="Nat. Commun.">
        <title>The genome of broomcorn millet.</title>
        <authorList>
            <person name="Zou C."/>
            <person name="Miki D."/>
            <person name="Li D."/>
            <person name="Tang Q."/>
            <person name="Xiao L."/>
            <person name="Rajput S."/>
            <person name="Deng P."/>
            <person name="Jia W."/>
            <person name="Huang R."/>
            <person name="Zhang M."/>
            <person name="Sun Y."/>
            <person name="Hu J."/>
            <person name="Fu X."/>
            <person name="Schnable P.S."/>
            <person name="Li F."/>
            <person name="Zhang H."/>
            <person name="Feng B."/>
            <person name="Zhu X."/>
            <person name="Liu R."/>
            <person name="Schnable J.C."/>
            <person name="Zhu J.-K."/>
            <person name="Zhang H."/>
        </authorList>
    </citation>
    <scope>NUCLEOTIDE SEQUENCE [LARGE SCALE GENOMIC DNA]</scope>
</reference>
<evidence type="ECO:0000313" key="9">
    <source>
        <dbReference type="Proteomes" id="UP000275267"/>
    </source>
</evidence>
<dbReference type="SUPFAM" id="SSF48264">
    <property type="entry name" value="Cytochrome P450"/>
    <property type="match status" value="1"/>
</dbReference>
<keyword evidence="2 7" id="KW-0812">Transmembrane</keyword>
<protein>
    <submittedName>
        <fullName evidence="8">Cytochrome P450 89A2-like</fullName>
    </submittedName>
</protein>
<dbReference type="GO" id="GO:0016020">
    <property type="term" value="C:membrane"/>
    <property type="evidence" value="ECO:0007669"/>
    <property type="project" value="UniProtKB-SubCell"/>
</dbReference>
<keyword evidence="9" id="KW-1185">Reference proteome</keyword>
<accession>A0A3L6QWY3</accession>
<evidence type="ECO:0000256" key="4">
    <source>
        <dbReference type="ARBA" id="ARBA00022989"/>
    </source>
</evidence>
<dbReference type="GO" id="GO:0016709">
    <property type="term" value="F:oxidoreductase activity, acting on paired donors, with incorporation or reduction of molecular oxygen, NAD(P)H as one donor, and incorporation of one atom of oxygen"/>
    <property type="evidence" value="ECO:0007669"/>
    <property type="project" value="TreeGrafter"/>
</dbReference>
<keyword evidence="3" id="KW-0479">Metal-binding</keyword>
<feature type="compositionally biased region" description="Basic and acidic residues" evidence="6">
    <location>
        <begin position="450"/>
        <end position="460"/>
    </location>
</feature>
<evidence type="ECO:0000256" key="2">
    <source>
        <dbReference type="ARBA" id="ARBA00022692"/>
    </source>
</evidence>
<proteinExistence type="predicted"/>
<dbReference type="InterPro" id="IPR051103">
    <property type="entry name" value="Plant_metabolite_P450s"/>
</dbReference>
<gene>
    <name evidence="8" type="ORF">C2845_PM08G05580</name>
</gene>
<dbReference type="Gene3D" id="1.10.630.10">
    <property type="entry name" value="Cytochrome P450"/>
    <property type="match status" value="1"/>
</dbReference>
<dbReference type="GO" id="GO:0005506">
    <property type="term" value="F:iron ion binding"/>
    <property type="evidence" value="ECO:0007669"/>
    <property type="project" value="InterPro"/>
</dbReference>
<evidence type="ECO:0000256" key="7">
    <source>
        <dbReference type="SAM" id="Phobius"/>
    </source>
</evidence>
<evidence type="ECO:0000313" key="8">
    <source>
        <dbReference type="EMBL" id="RLM91481.1"/>
    </source>
</evidence>
<name>A0A3L6QWY3_PANMI</name>
<evidence type="ECO:0000256" key="1">
    <source>
        <dbReference type="ARBA" id="ARBA00004167"/>
    </source>
</evidence>
<keyword evidence="5 7" id="KW-0472">Membrane</keyword>
<dbReference type="Proteomes" id="UP000275267">
    <property type="component" value="Unassembled WGS sequence"/>
</dbReference>
<dbReference type="Pfam" id="PF00067">
    <property type="entry name" value="p450"/>
    <property type="match status" value="1"/>
</dbReference>
<evidence type="ECO:0000256" key="3">
    <source>
        <dbReference type="ARBA" id="ARBA00022723"/>
    </source>
</evidence>
<dbReference type="InterPro" id="IPR001128">
    <property type="entry name" value="Cyt_P450"/>
</dbReference>
<keyword evidence="4 7" id="KW-1133">Transmembrane helix</keyword>
<dbReference type="InterPro" id="IPR036396">
    <property type="entry name" value="Cyt_P450_sf"/>
</dbReference>
<dbReference type="PANTHER" id="PTHR24298">
    <property type="entry name" value="FLAVONOID 3'-MONOOXYGENASE-RELATED"/>
    <property type="match status" value="1"/>
</dbReference>
<comment type="subcellular location">
    <subcellularLocation>
        <location evidence="1">Membrane</location>
        <topology evidence="1">Single-pass membrane protein</topology>
    </subcellularLocation>
</comment>
<dbReference type="EMBL" id="PQIB02000010">
    <property type="protein sequence ID" value="RLM91481.1"/>
    <property type="molecule type" value="Genomic_DNA"/>
</dbReference>
<organism evidence="8 9">
    <name type="scientific">Panicum miliaceum</name>
    <name type="common">Proso millet</name>
    <name type="synonym">Broomcorn millet</name>
    <dbReference type="NCBI Taxonomy" id="4540"/>
    <lineage>
        <taxon>Eukaryota</taxon>
        <taxon>Viridiplantae</taxon>
        <taxon>Streptophyta</taxon>
        <taxon>Embryophyta</taxon>
        <taxon>Tracheophyta</taxon>
        <taxon>Spermatophyta</taxon>
        <taxon>Magnoliopsida</taxon>
        <taxon>Liliopsida</taxon>
        <taxon>Poales</taxon>
        <taxon>Poaceae</taxon>
        <taxon>PACMAD clade</taxon>
        <taxon>Panicoideae</taxon>
        <taxon>Panicodae</taxon>
        <taxon>Paniceae</taxon>
        <taxon>Panicinae</taxon>
        <taxon>Panicum</taxon>
        <taxon>Panicum sect. Panicum</taxon>
    </lineage>
</organism>
<dbReference type="InterPro" id="IPR002401">
    <property type="entry name" value="Cyt_P450_E_grp-I"/>
</dbReference>
<dbReference type="AlphaFoldDB" id="A0A3L6QWY3"/>
<feature type="region of interest" description="Disordered" evidence="6">
    <location>
        <begin position="450"/>
        <end position="485"/>
    </location>
</feature>
<feature type="transmembrane region" description="Helical" evidence="7">
    <location>
        <begin position="6"/>
        <end position="29"/>
    </location>
</feature>
<dbReference type="OrthoDB" id="2789670at2759"/>
<dbReference type="PANTHER" id="PTHR24298:SF892">
    <property type="entry name" value="CYTOCHROME P450 89A2"/>
    <property type="match status" value="1"/>
</dbReference>
<comment type="caution">
    <text evidence="8">The sequence shown here is derived from an EMBL/GenBank/DDBJ whole genome shotgun (WGS) entry which is preliminary data.</text>
</comment>